<sequence>GNSWKEFYEVTKDNKVQLYHLNDIPHTMTLGSGINQHEQIGQGQLPISIIKHVITQGKDIIIKTPNPR</sequence>
<evidence type="ECO:0000313" key="2">
    <source>
        <dbReference type="Proteomes" id="UP000789831"/>
    </source>
</evidence>
<comment type="caution">
    <text evidence="1">The sequence shown here is derived from an EMBL/GenBank/DDBJ whole genome shotgun (WGS) entry which is preliminary data.</text>
</comment>
<dbReference type="OrthoDB" id="7663182at2759"/>
<keyword evidence="2" id="KW-1185">Reference proteome</keyword>
<gene>
    <name evidence="1" type="ORF">AGERDE_LOCUS13359</name>
</gene>
<evidence type="ECO:0000313" key="1">
    <source>
        <dbReference type="EMBL" id="CAG8697871.1"/>
    </source>
</evidence>
<dbReference type="Proteomes" id="UP000789831">
    <property type="component" value="Unassembled WGS sequence"/>
</dbReference>
<dbReference type="SUPFAM" id="SSF51658">
    <property type="entry name" value="Xylose isomerase-like"/>
    <property type="match status" value="1"/>
</dbReference>
<reference evidence="1" key="1">
    <citation type="submission" date="2021-06" db="EMBL/GenBank/DDBJ databases">
        <authorList>
            <person name="Kallberg Y."/>
            <person name="Tangrot J."/>
            <person name="Rosling A."/>
        </authorList>
    </citation>
    <scope>NUCLEOTIDE SEQUENCE</scope>
    <source>
        <strain evidence="1">MT106</strain>
    </source>
</reference>
<name>A0A9N9HNG1_9GLOM</name>
<dbReference type="AlphaFoldDB" id="A0A9N9HNG1"/>
<proteinExistence type="predicted"/>
<dbReference type="Gene3D" id="3.20.20.150">
    <property type="entry name" value="Divalent-metal-dependent TIM barrel enzymes"/>
    <property type="match status" value="1"/>
</dbReference>
<organism evidence="1 2">
    <name type="scientific">Ambispora gerdemannii</name>
    <dbReference type="NCBI Taxonomy" id="144530"/>
    <lineage>
        <taxon>Eukaryota</taxon>
        <taxon>Fungi</taxon>
        <taxon>Fungi incertae sedis</taxon>
        <taxon>Mucoromycota</taxon>
        <taxon>Glomeromycotina</taxon>
        <taxon>Glomeromycetes</taxon>
        <taxon>Archaeosporales</taxon>
        <taxon>Ambisporaceae</taxon>
        <taxon>Ambispora</taxon>
    </lineage>
</organism>
<protein>
    <submittedName>
        <fullName evidence="1">13275_t:CDS:1</fullName>
    </submittedName>
</protein>
<dbReference type="EMBL" id="CAJVPL010017130">
    <property type="protein sequence ID" value="CAG8697871.1"/>
    <property type="molecule type" value="Genomic_DNA"/>
</dbReference>
<feature type="non-terminal residue" evidence="1">
    <location>
        <position position="1"/>
    </location>
</feature>
<dbReference type="InterPro" id="IPR036237">
    <property type="entry name" value="Xyl_isomerase-like_sf"/>
</dbReference>
<accession>A0A9N9HNG1</accession>